<dbReference type="PROSITE" id="PS00674">
    <property type="entry name" value="AAA"/>
    <property type="match status" value="2"/>
</dbReference>
<dbReference type="STRING" id="397948.Cmaq_0973"/>
<dbReference type="Gene3D" id="3.40.50.300">
    <property type="entry name" value="P-loop containing nucleotide triphosphate hydrolases"/>
    <property type="match status" value="2"/>
</dbReference>
<dbReference type="Pfam" id="PF02359">
    <property type="entry name" value="CDC48_N"/>
    <property type="match status" value="1"/>
</dbReference>
<dbReference type="EC" id="3.6.4.6" evidence="8"/>
<dbReference type="Gene3D" id="2.40.40.20">
    <property type="match status" value="1"/>
</dbReference>
<feature type="domain" description="AAA+ ATPase" evidence="5">
    <location>
        <begin position="507"/>
        <end position="644"/>
    </location>
</feature>
<reference evidence="8 9" key="1">
    <citation type="submission" date="2007-10" db="EMBL/GenBank/DDBJ databases">
        <title>Complete sequence of Caldivirga maquilingensis IC-167.</title>
        <authorList>
            <consortium name="US DOE Joint Genome Institute"/>
            <person name="Copeland A."/>
            <person name="Lucas S."/>
            <person name="Lapidus A."/>
            <person name="Barry K."/>
            <person name="Glavina del Rio T."/>
            <person name="Dalin E."/>
            <person name="Tice H."/>
            <person name="Pitluck S."/>
            <person name="Saunders E."/>
            <person name="Brettin T."/>
            <person name="Bruce D."/>
            <person name="Detter J.C."/>
            <person name="Han C."/>
            <person name="Schmutz J."/>
            <person name="Larimer F."/>
            <person name="Land M."/>
            <person name="Hauser L."/>
            <person name="Kyrpides N."/>
            <person name="Ivanova N."/>
            <person name="Biddle J.F."/>
            <person name="Zhang Z."/>
            <person name="Fitz-Gibbon S.T."/>
            <person name="Lowe T.M."/>
            <person name="Saltikov C."/>
            <person name="House C.H."/>
            <person name="Richardson P."/>
        </authorList>
    </citation>
    <scope>NUCLEOTIDE SEQUENCE [LARGE SCALE GENOMIC DNA]</scope>
    <source>
        <strain evidence="9">ATCC 700844 / DSM 13496 / JCM 10307 / IC-167</strain>
    </source>
</reference>
<dbReference type="FunFam" id="1.10.8.60:FF:000057">
    <property type="entry name" value="AAA family ATPase, CDC48 subfamily"/>
    <property type="match status" value="1"/>
</dbReference>
<dbReference type="InterPro" id="IPR003960">
    <property type="entry name" value="ATPase_AAA_CS"/>
</dbReference>
<dbReference type="Pfam" id="PF00004">
    <property type="entry name" value="AAA"/>
    <property type="match status" value="2"/>
</dbReference>
<dbReference type="FunFam" id="2.40.40.20:FF:000007">
    <property type="entry name" value="AAA family ATPase"/>
    <property type="match status" value="1"/>
</dbReference>
<evidence type="ECO:0000313" key="9">
    <source>
        <dbReference type="Proteomes" id="UP000001137"/>
    </source>
</evidence>
<dbReference type="NCBIfam" id="TIGR01243">
    <property type="entry name" value="CDC48"/>
    <property type="match status" value="1"/>
</dbReference>
<dbReference type="EMBL" id="CP000852">
    <property type="protein sequence ID" value="ABW01805.1"/>
    <property type="molecule type" value="Genomic_DNA"/>
</dbReference>
<evidence type="ECO:0000259" key="6">
    <source>
        <dbReference type="SMART" id="SM01072"/>
    </source>
</evidence>
<dbReference type="OrthoDB" id="77269at2157"/>
<keyword evidence="4" id="KW-0067">ATP-binding</keyword>
<dbReference type="SUPFAM" id="SSF50692">
    <property type="entry name" value="ADC-like"/>
    <property type="match status" value="1"/>
</dbReference>
<gene>
    <name evidence="8" type="ordered locus">Cmaq_0973</name>
</gene>
<dbReference type="InterPro" id="IPR003338">
    <property type="entry name" value="CDC4_N-term_subdom"/>
</dbReference>
<dbReference type="GO" id="GO:0016887">
    <property type="term" value="F:ATP hydrolysis activity"/>
    <property type="evidence" value="ECO:0007669"/>
    <property type="project" value="InterPro"/>
</dbReference>
<dbReference type="PANTHER" id="PTHR23077">
    <property type="entry name" value="AAA-FAMILY ATPASE"/>
    <property type="match status" value="1"/>
</dbReference>
<dbReference type="InterPro" id="IPR003959">
    <property type="entry name" value="ATPase_AAA_core"/>
</dbReference>
<dbReference type="InterPro" id="IPR027417">
    <property type="entry name" value="P-loop_NTPase"/>
</dbReference>
<evidence type="ECO:0000259" key="7">
    <source>
        <dbReference type="SMART" id="SM01073"/>
    </source>
</evidence>
<dbReference type="FunFam" id="3.40.50.300:FF:000018">
    <property type="entry name" value="Cell division control 48"/>
    <property type="match status" value="1"/>
</dbReference>
<keyword evidence="2" id="KW-0677">Repeat</keyword>
<sequence length="852" mass="94957">MANGEDSLTLRVAEARSRDVGRGIVRVPMRLMRKIGIEPGDYVEISGNKRIAYAQVWPAYSDDEDKDIIRMDGFIRQNIDVSLDDLVKVRKANLRPAQRVTVAPVGEEIKIDPDYLKKSYLVGKPVWRGAIFELPYYTGALKFMITQVIPAPAAYVGTETEVTMQDKPVQETNLPRVTWEDIGDLEEAKQKIRELVELPLKHPELFRHLGIEPPKGVLLIGPPGTGKTLLAKAVANEADAYFVSINGPEIVSKYYGESEARLREIFDEAKRNAPAIIFIDEIDSIAPKREEVTGEVEKRIVAQLLTLMDGLQERGQVVVIGATNRPDAVDPALRRPGRFDREINIGMPDKRARLDILSIHTRGVPLCTPDDVSNCKGDNCPCKRGDEVDLEKIADMTHGYTGADIAALVKEAAMTRLRKFLNQNGKAIDLDRPIPTDMLNMIKVTMQDFMDAMKYIQPTVLREVIVEVPEVHWDDIGGYASVKQELRETVEWPIKYRVYFDELGVEPPKGILLFGPPGTGKTLLAKAVANESGANFIAVRGPEILSKWFGESEKAIREIFKKARMAAPCVVFFDEIDAIAPARGYRIDSGATDRIVNQILAEMDGIAPLRNVVVIAATNRPDILDPALLRPGRFDRIIYVPPPDKEAILEIFKVHTRHIKLSSEVNVQELADSIRVKSIEKALTQLNIRAHEFKTKVTDAVESALTELDSSDIKQGDKAKLIEALNNVKSMLSNGEFKGSKGLRTMIDVVKILVDVFETATLGQVDSGLESLREFKLYASLYTGADIAAIVREASMMALREAITSTKTPSDVAVTMRHFQIAFQRVQPSLSVEVLRKYDEMSRMLSRVIRGL</sequence>
<dbReference type="SMART" id="SM00382">
    <property type="entry name" value="AAA"/>
    <property type="match status" value="2"/>
</dbReference>
<evidence type="ECO:0000256" key="3">
    <source>
        <dbReference type="ARBA" id="ARBA00022741"/>
    </source>
</evidence>
<feature type="domain" description="CDC48" evidence="6">
    <location>
        <begin position="110"/>
        <end position="171"/>
    </location>
</feature>
<dbReference type="CDD" id="cd19511">
    <property type="entry name" value="RecA-like_CDC48_r2-like"/>
    <property type="match status" value="1"/>
</dbReference>
<evidence type="ECO:0000259" key="5">
    <source>
        <dbReference type="SMART" id="SM00382"/>
    </source>
</evidence>
<dbReference type="SMART" id="SM01072">
    <property type="entry name" value="CDC48_2"/>
    <property type="match status" value="1"/>
</dbReference>
<dbReference type="Gene3D" id="1.10.8.60">
    <property type="match status" value="3"/>
</dbReference>
<dbReference type="PANTHER" id="PTHR23077:SF199">
    <property type="entry name" value="AAA FAMILY ATPASE"/>
    <property type="match status" value="1"/>
</dbReference>
<dbReference type="Pfam" id="PF17862">
    <property type="entry name" value="AAA_lid_3"/>
    <property type="match status" value="2"/>
</dbReference>
<feature type="domain" description="AAA+ ATPase" evidence="5">
    <location>
        <begin position="213"/>
        <end position="349"/>
    </location>
</feature>
<accession>A8MDE9</accession>
<evidence type="ECO:0000256" key="2">
    <source>
        <dbReference type="ARBA" id="ARBA00022737"/>
    </source>
</evidence>
<dbReference type="SUPFAM" id="SSF54585">
    <property type="entry name" value="Cdc48 domain 2-like"/>
    <property type="match status" value="1"/>
</dbReference>
<dbReference type="InterPro" id="IPR005938">
    <property type="entry name" value="AAA_ATPase_CDC48"/>
</dbReference>
<dbReference type="Pfam" id="PF02933">
    <property type="entry name" value="CDC48_2"/>
    <property type="match status" value="1"/>
</dbReference>
<dbReference type="GeneID" id="5708735"/>
<dbReference type="InterPro" id="IPR009010">
    <property type="entry name" value="Asp_de-COase-like_dom_sf"/>
</dbReference>
<comment type="similarity">
    <text evidence="1">Belongs to the AAA ATPase family. CDC48 subfamily.</text>
</comment>
<dbReference type="InterPro" id="IPR041569">
    <property type="entry name" value="AAA_lid_3"/>
</dbReference>
<dbReference type="InterPro" id="IPR050168">
    <property type="entry name" value="AAA_ATPase_domain"/>
</dbReference>
<protein>
    <submittedName>
        <fullName evidence="8">AAA family ATPase, CDC48 subfamily</fullName>
        <ecNumber evidence="8">3.6.4.6</ecNumber>
    </submittedName>
</protein>
<dbReference type="Proteomes" id="UP000001137">
    <property type="component" value="Chromosome"/>
</dbReference>
<organism evidence="8 9">
    <name type="scientific">Caldivirga maquilingensis (strain ATCC 700844 / DSM 13496 / JCM 10307 / IC-167)</name>
    <dbReference type="NCBI Taxonomy" id="397948"/>
    <lineage>
        <taxon>Archaea</taxon>
        <taxon>Thermoproteota</taxon>
        <taxon>Thermoprotei</taxon>
        <taxon>Thermoproteales</taxon>
        <taxon>Thermoproteaceae</taxon>
        <taxon>Caldivirga</taxon>
    </lineage>
</organism>
<dbReference type="KEGG" id="cma:Cmaq_0973"/>
<dbReference type="SMART" id="SM01073">
    <property type="entry name" value="CDC48_N"/>
    <property type="match status" value="1"/>
</dbReference>
<keyword evidence="9" id="KW-1185">Reference proteome</keyword>
<evidence type="ECO:0000256" key="4">
    <source>
        <dbReference type="ARBA" id="ARBA00022840"/>
    </source>
</evidence>
<dbReference type="InterPro" id="IPR029067">
    <property type="entry name" value="CDC48_domain_2-like_sf"/>
</dbReference>
<dbReference type="InterPro" id="IPR003593">
    <property type="entry name" value="AAA+_ATPase"/>
</dbReference>
<keyword evidence="3" id="KW-0547">Nucleotide-binding</keyword>
<keyword evidence="8" id="KW-0378">Hydrolase</keyword>
<evidence type="ECO:0000256" key="1">
    <source>
        <dbReference type="ARBA" id="ARBA00009833"/>
    </source>
</evidence>
<dbReference type="HOGENOM" id="CLU_000688_12_2_2"/>
<dbReference type="SUPFAM" id="SSF52540">
    <property type="entry name" value="P-loop containing nucleoside triphosphate hydrolases"/>
    <property type="match status" value="2"/>
</dbReference>
<dbReference type="AlphaFoldDB" id="A8MDE9"/>
<dbReference type="FunFam" id="3.40.50.300:FF:000012">
    <property type="entry name" value="Transitional endoplasmic reticulum ATPase"/>
    <property type="match status" value="1"/>
</dbReference>
<dbReference type="GO" id="GO:0005524">
    <property type="term" value="F:ATP binding"/>
    <property type="evidence" value="ECO:0007669"/>
    <property type="project" value="UniProtKB-KW"/>
</dbReference>
<proteinExistence type="inferred from homology"/>
<dbReference type="RefSeq" id="WP_012186024.1">
    <property type="nucleotide sequence ID" value="NC_009954.1"/>
</dbReference>
<evidence type="ECO:0000313" key="8">
    <source>
        <dbReference type="EMBL" id="ABW01805.1"/>
    </source>
</evidence>
<name>A8MDE9_CALMQ</name>
<dbReference type="eggNOG" id="arCOG01308">
    <property type="taxonomic scope" value="Archaea"/>
</dbReference>
<dbReference type="Gene3D" id="3.10.330.10">
    <property type="match status" value="1"/>
</dbReference>
<dbReference type="InterPro" id="IPR004201">
    <property type="entry name" value="Cdc48_dom2"/>
</dbReference>
<feature type="domain" description="CDC48 N-terminal subdomain" evidence="7">
    <location>
        <begin position="9"/>
        <end position="94"/>
    </location>
</feature>